<dbReference type="PANTHER" id="PTHR45947">
    <property type="entry name" value="SULFOQUINOVOSYL TRANSFERASE SQD2"/>
    <property type="match status" value="1"/>
</dbReference>
<organism evidence="2 3">
    <name type="scientific">Chroogloeocystis siderophila 5.2 s.c.1</name>
    <dbReference type="NCBI Taxonomy" id="247279"/>
    <lineage>
        <taxon>Bacteria</taxon>
        <taxon>Bacillati</taxon>
        <taxon>Cyanobacteriota</taxon>
        <taxon>Cyanophyceae</taxon>
        <taxon>Oscillatoriophycideae</taxon>
        <taxon>Chroococcales</taxon>
        <taxon>Chroococcaceae</taxon>
        <taxon>Chroogloeocystis</taxon>
    </lineage>
</organism>
<dbReference type="PANTHER" id="PTHR45947:SF14">
    <property type="entry name" value="SLL1723 PROTEIN"/>
    <property type="match status" value="1"/>
</dbReference>
<feature type="domain" description="Glycosyl transferase family 1" evidence="1">
    <location>
        <begin position="175"/>
        <end position="347"/>
    </location>
</feature>
<comment type="caution">
    <text evidence="2">The sequence shown here is derived from an EMBL/GenBank/DDBJ whole genome shotgun (WGS) entry which is preliminary data.</text>
</comment>
<dbReference type="InterPro" id="IPR001296">
    <property type="entry name" value="Glyco_trans_1"/>
</dbReference>
<name>A0A1U7HE24_9CHRO</name>
<dbReference type="STRING" id="247279.NIES1031_21280"/>
<reference evidence="2 3" key="1">
    <citation type="submission" date="2016-11" db="EMBL/GenBank/DDBJ databases">
        <title>Draft Genome Sequences of Nine Cyanobacterial Strains from Diverse Habitats.</title>
        <authorList>
            <person name="Zhu T."/>
            <person name="Hou S."/>
            <person name="Lu X."/>
            <person name="Hess W.R."/>
        </authorList>
    </citation>
    <scope>NUCLEOTIDE SEQUENCE [LARGE SCALE GENOMIC DNA]</scope>
    <source>
        <strain evidence="2 3">5.2 s.c.1</strain>
    </source>
</reference>
<dbReference type="CDD" id="cd05844">
    <property type="entry name" value="GT4-like"/>
    <property type="match status" value="1"/>
</dbReference>
<dbReference type="GO" id="GO:0016757">
    <property type="term" value="F:glycosyltransferase activity"/>
    <property type="evidence" value="ECO:0007669"/>
    <property type="project" value="InterPro"/>
</dbReference>
<evidence type="ECO:0000313" key="2">
    <source>
        <dbReference type="EMBL" id="OKH21791.1"/>
    </source>
</evidence>
<evidence type="ECO:0000259" key="1">
    <source>
        <dbReference type="Pfam" id="PF00534"/>
    </source>
</evidence>
<proteinExistence type="predicted"/>
<protein>
    <submittedName>
        <fullName evidence="2">Glycosyl transferase family 1</fullName>
    </submittedName>
</protein>
<evidence type="ECO:0000313" key="3">
    <source>
        <dbReference type="Proteomes" id="UP000185984"/>
    </source>
</evidence>
<keyword evidence="3" id="KW-1185">Reference proteome</keyword>
<gene>
    <name evidence="2" type="ORF">NIES1031_21280</name>
</gene>
<dbReference type="SUPFAM" id="SSF53756">
    <property type="entry name" value="UDP-Glycosyltransferase/glycogen phosphorylase"/>
    <property type="match status" value="1"/>
</dbReference>
<dbReference type="Gene3D" id="3.40.50.2000">
    <property type="entry name" value="Glycogen Phosphorylase B"/>
    <property type="match status" value="2"/>
</dbReference>
<dbReference type="Proteomes" id="UP000185984">
    <property type="component" value="Unassembled WGS sequence"/>
</dbReference>
<dbReference type="EMBL" id="MRCC01000024">
    <property type="protein sequence ID" value="OKH21791.1"/>
    <property type="molecule type" value="Genomic_DNA"/>
</dbReference>
<sequence>MKNIGIYRRVFPLTSEAFIQEQSHNMMRYQPTFISNTLLQEVPFNSIAVSQNDLLGIKQATFLLTRSPKLFNRLDTSTLALIHAHFGPDGVYAIPIAEKLKIPLLVTFHGYDITISRTALWRKGKFLYYQLIFHEEELKRKAAKFIAVSNFIKNKLLEKKYPNEKIIQHYIGVDTEKFTPGKKASERYILCVGRHTQKKGIDTLLHAFAKITHKHPEVSLIQVGTGNLTNTLYNLTKTLDIAHRVRFLGAQPHEVVLNLMRGAEVFALASQTAENGDCEGLPIVINEASACGIPVVSTWHSGIPEAILDGETGFLVAEQDDINLAEKLDLLLSDRALGEKMGQRGREFMCEMFDIRKQTSKLEAIYDSLS</sequence>
<dbReference type="AlphaFoldDB" id="A0A1U7HE24"/>
<dbReference type="OrthoDB" id="73743at2"/>
<dbReference type="RefSeq" id="WP_073551449.1">
    <property type="nucleotide sequence ID" value="NZ_CAWMVK010000017.1"/>
</dbReference>
<accession>A0A1U7HE24</accession>
<keyword evidence="2" id="KW-0808">Transferase</keyword>
<dbReference type="Pfam" id="PF00534">
    <property type="entry name" value="Glycos_transf_1"/>
    <property type="match status" value="1"/>
</dbReference>
<dbReference type="InterPro" id="IPR050194">
    <property type="entry name" value="Glycosyltransferase_grp1"/>
</dbReference>